<dbReference type="KEGG" id="cbk:CLL_A2687"/>
<gene>
    <name evidence="1" type="ordered locus">CLL_A2687</name>
</gene>
<accession>B2TNR8</accession>
<dbReference type="PATRIC" id="fig|935198.13.peg.2646"/>
<name>B2TNR8_CLOBB</name>
<dbReference type="AlphaFoldDB" id="B2TNR8"/>
<reference evidence="1" key="1">
    <citation type="submission" date="2009-06" db="EMBL/GenBank/DDBJ databases">
        <authorList>
            <consortium name="US DOE Joint Genome Institute (JGI-PGF)"/>
            <person name="Lucas S."/>
            <person name="Copeland A."/>
            <person name="Lapidus A."/>
            <person name="Glavina del Rio T."/>
            <person name="Dalin E."/>
            <person name="Tice H."/>
            <person name="Bruce D."/>
            <person name="Goodwin L."/>
            <person name="Pitluck S."/>
            <person name="Kyrpides N."/>
            <person name="Mavromatis K."/>
            <person name="Ivanova N."/>
            <person name="Saunders E."/>
            <person name="Brettin T."/>
            <person name="Detter J.C."/>
            <person name="Han C."/>
            <person name="Larimer F."/>
            <person name="Land M."/>
            <person name="Hauser L."/>
            <person name="Markowitz V."/>
            <person name="Cheng J.-F."/>
            <person name="Hugenholtz P."/>
            <person name="Woyke T."/>
            <person name="Wu D."/>
            <person name="Gronow S."/>
            <person name="Klenk H.-P."/>
            <person name="Eisen J.A."/>
        </authorList>
    </citation>
    <scope>NUCLEOTIDE SEQUENCE</scope>
    <source>
        <strain evidence="1">Eklund 17B</strain>
    </source>
</reference>
<sequence>MEVGMIMFQIKIDDNNDLYCNKSIDLGFLGTYNSNKSV</sequence>
<evidence type="ECO:0000313" key="1">
    <source>
        <dbReference type="EMBL" id="ACD24533.1"/>
    </source>
</evidence>
<dbReference type="HOGENOM" id="CLU_3326428_0_0_9"/>
<accession>U4P7S5</accession>
<reference evidence="1" key="2">
    <citation type="submission" date="2009-08" db="EMBL/GenBank/DDBJ databases">
        <authorList>
            <person name="Shrivastava S."/>
            <person name="Brinkac L.M."/>
            <person name="Dodson R.J."/>
            <person name="Harkins D.M."/>
            <person name="Durkin A.S."/>
            <person name="Sutton G."/>
        </authorList>
    </citation>
    <scope>NUCLEOTIDE SEQUENCE</scope>
    <source>
        <strain evidence="1">Eklund 17B</strain>
    </source>
</reference>
<dbReference type="EMBL" id="CP001056">
    <property type="protein sequence ID" value="ACD24533.1"/>
    <property type="molecule type" value="Genomic_DNA"/>
</dbReference>
<organism evidence="1">
    <name type="scientific">Clostridium botulinum (strain Eklund 17B / Type B)</name>
    <dbReference type="NCBI Taxonomy" id="935198"/>
    <lineage>
        <taxon>Bacteria</taxon>
        <taxon>Bacillati</taxon>
        <taxon>Bacillota</taxon>
        <taxon>Clostridia</taxon>
        <taxon>Eubacteriales</taxon>
        <taxon>Clostridiaceae</taxon>
        <taxon>Clostridium</taxon>
    </lineage>
</organism>
<proteinExistence type="predicted"/>
<protein>
    <submittedName>
        <fullName evidence="1">Uncharacterized protein</fullName>
    </submittedName>
</protein>